<dbReference type="PROSITE" id="PS50042">
    <property type="entry name" value="CNMP_BINDING_3"/>
    <property type="match status" value="1"/>
</dbReference>
<dbReference type="EMBL" id="JWIC01000004">
    <property type="protein sequence ID" value="KID57962.1"/>
    <property type="molecule type" value="Genomic_DNA"/>
</dbReference>
<reference evidence="2 3" key="1">
    <citation type="submission" date="2014-12" db="EMBL/GenBank/DDBJ databases">
        <title>Draft Genome Sequence of Pseudoalteromonas luteoviolacea HI1.</title>
        <authorList>
            <person name="Asahina A.Y."/>
            <person name="Hadfield M.G."/>
        </authorList>
    </citation>
    <scope>NUCLEOTIDE SEQUENCE [LARGE SCALE GENOMIC DNA]</scope>
    <source>
        <strain evidence="2 3">HI1</strain>
    </source>
</reference>
<dbReference type="CDD" id="cd00038">
    <property type="entry name" value="CAP_ED"/>
    <property type="match status" value="1"/>
</dbReference>
<accession>A0A0C1QSH9</accession>
<name>A0A0C1QSH9_9GAMM</name>
<evidence type="ECO:0000313" key="2">
    <source>
        <dbReference type="EMBL" id="KID57962.1"/>
    </source>
</evidence>
<protein>
    <submittedName>
        <fullName evidence="2">Crp/Fnr family transcriptional regulator</fullName>
    </submittedName>
</protein>
<dbReference type="SUPFAM" id="SSF51206">
    <property type="entry name" value="cAMP-binding domain-like"/>
    <property type="match status" value="1"/>
</dbReference>
<dbReference type="InterPro" id="IPR000595">
    <property type="entry name" value="cNMP-bd_dom"/>
</dbReference>
<evidence type="ECO:0000259" key="1">
    <source>
        <dbReference type="PROSITE" id="PS50042"/>
    </source>
</evidence>
<dbReference type="Gene3D" id="2.60.120.10">
    <property type="entry name" value="Jelly Rolls"/>
    <property type="match status" value="1"/>
</dbReference>
<dbReference type="Pfam" id="PF00027">
    <property type="entry name" value="cNMP_binding"/>
    <property type="match status" value="1"/>
</dbReference>
<dbReference type="Proteomes" id="UP000031327">
    <property type="component" value="Unassembled WGS sequence"/>
</dbReference>
<dbReference type="OrthoDB" id="6309079at2"/>
<dbReference type="RefSeq" id="WP_039608259.1">
    <property type="nucleotide sequence ID" value="NZ_JWIC01000004.1"/>
</dbReference>
<dbReference type="InterPro" id="IPR014710">
    <property type="entry name" value="RmlC-like_jellyroll"/>
</dbReference>
<dbReference type="AlphaFoldDB" id="A0A0C1QSH9"/>
<dbReference type="InterPro" id="IPR018490">
    <property type="entry name" value="cNMP-bd_dom_sf"/>
</dbReference>
<evidence type="ECO:0000313" key="3">
    <source>
        <dbReference type="Proteomes" id="UP000031327"/>
    </source>
</evidence>
<dbReference type="SMART" id="SM00100">
    <property type="entry name" value="cNMP"/>
    <property type="match status" value="1"/>
</dbReference>
<sequence>MFQYHFSTTLVEQLLSFAGNSFQHRKKEILIHQDEPLSKLILVRSGTVSFSYDVGNGRRLLLGQLDCNNTLIGEIEALNNQPCIYTVTCLSDVQYNLIELKHWRQLLLEQPDLSLYTAQTIAAKFTENQKINLDKLLLPLSYNIAKDCLLRAEDKHSTLLRAYSTVSAEAERFATTERAYRRVVSELVQKGLIERTNSGLKPVDLAALHEFVDGFSQL</sequence>
<comment type="caution">
    <text evidence="2">The sequence shown here is derived from an EMBL/GenBank/DDBJ whole genome shotgun (WGS) entry which is preliminary data.</text>
</comment>
<proteinExistence type="predicted"/>
<feature type="domain" description="Cyclic nucleotide-binding" evidence="1">
    <location>
        <begin position="1"/>
        <end position="107"/>
    </location>
</feature>
<organism evidence="2 3">
    <name type="scientific">Pseudoalteromonas luteoviolacea</name>
    <dbReference type="NCBI Taxonomy" id="43657"/>
    <lineage>
        <taxon>Bacteria</taxon>
        <taxon>Pseudomonadati</taxon>
        <taxon>Pseudomonadota</taxon>
        <taxon>Gammaproteobacteria</taxon>
        <taxon>Alteromonadales</taxon>
        <taxon>Pseudoalteromonadaceae</taxon>
        <taxon>Pseudoalteromonas</taxon>
    </lineage>
</organism>
<gene>
    <name evidence="2" type="ORF">JF50_04255</name>
</gene>